<organism evidence="2 3">
    <name type="scientific">Massariosphaeria phaeospora</name>
    <dbReference type="NCBI Taxonomy" id="100035"/>
    <lineage>
        <taxon>Eukaryota</taxon>
        <taxon>Fungi</taxon>
        <taxon>Dikarya</taxon>
        <taxon>Ascomycota</taxon>
        <taxon>Pezizomycotina</taxon>
        <taxon>Dothideomycetes</taxon>
        <taxon>Pleosporomycetidae</taxon>
        <taxon>Pleosporales</taxon>
        <taxon>Pleosporales incertae sedis</taxon>
        <taxon>Massariosphaeria</taxon>
    </lineage>
</organism>
<evidence type="ECO:0000256" key="1">
    <source>
        <dbReference type="SAM" id="SignalP"/>
    </source>
</evidence>
<accession>A0A7C8IBJ4</accession>
<keyword evidence="3" id="KW-1185">Reference proteome</keyword>
<comment type="caution">
    <text evidence="2">The sequence shown here is derived from an EMBL/GenBank/DDBJ whole genome shotgun (WGS) entry which is preliminary data.</text>
</comment>
<sequence>MFTYTLSLHLMMSCVSHPTSAICGAASRDMLPTHRHCPTCPWRAVCRWIILKEYFIYFRCPLGSAFTAVRRNLRWNGRHHRLMVRCRRQTIYGRPSSA</sequence>
<feature type="signal peptide" evidence="1">
    <location>
        <begin position="1"/>
        <end position="21"/>
    </location>
</feature>
<dbReference type="EMBL" id="JAADJZ010000006">
    <property type="protein sequence ID" value="KAF2873946.1"/>
    <property type="molecule type" value="Genomic_DNA"/>
</dbReference>
<gene>
    <name evidence="2" type="ORF">BDV95DRAFT_317347</name>
</gene>
<feature type="chain" id="PRO_5028931820" description="Secreted protein" evidence="1">
    <location>
        <begin position="22"/>
        <end position="98"/>
    </location>
</feature>
<name>A0A7C8IBJ4_9PLEO</name>
<reference evidence="2 3" key="1">
    <citation type="submission" date="2020-01" db="EMBL/GenBank/DDBJ databases">
        <authorList>
            <consortium name="DOE Joint Genome Institute"/>
            <person name="Haridas S."/>
            <person name="Albert R."/>
            <person name="Binder M."/>
            <person name="Bloem J."/>
            <person name="Labutti K."/>
            <person name="Salamov A."/>
            <person name="Andreopoulos B."/>
            <person name="Baker S.E."/>
            <person name="Barry K."/>
            <person name="Bills G."/>
            <person name="Bluhm B.H."/>
            <person name="Cannon C."/>
            <person name="Castanera R."/>
            <person name="Culley D.E."/>
            <person name="Daum C."/>
            <person name="Ezra D."/>
            <person name="Gonzalez J.B."/>
            <person name="Henrissat B."/>
            <person name="Kuo A."/>
            <person name="Liang C."/>
            <person name="Lipzen A."/>
            <person name="Lutzoni F."/>
            <person name="Magnuson J."/>
            <person name="Mondo S."/>
            <person name="Nolan M."/>
            <person name="Ohm R."/>
            <person name="Pangilinan J."/>
            <person name="Park H.-J.H."/>
            <person name="Ramirez L."/>
            <person name="Alfaro M."/>
            <person name="Sun H."/>
            <person name="Tritt A."/>
            <person name="Yoshinaga Y."/>
            <person name="Zwiers L.-H.L."/>
            <person name="Turgeon B.G."/>
            <person name="Goodwin S.B."/>
            <person name="Spatafora J.W."/>
            <person name="Crous P.W."/>
            <person name="Grigoriev I.V."/>
        </authorList>
    </citation>
    <scope>NUCLEOTIDE SEQUENCE [LARGE SCALE GENOMIC DNA]</scope>
    <source>
        <strain evidence="2 3">CBS 611.86</strain>
    </source>
</reference>
<proteinExistence type="predicted"/>
<evidence type="ECO:0000313" key="2">
    <source>
        <dbReference type="EMBL" id="KAF2873946.1"/>
    </source>
</evidence>
<dbReference type="Proteomes" id="UP000481861">
    <property type="component" value="Unassembled WGS sequence"/>
</dbReference>
<keyword evidence="1" id="KW-0732">Signal</keyword>
<protein>
    <recommendedName>
        <fullName evidence="4">Secreted protein</fullName>
    </recommendedName>
</protein>
<dbReference type="AlphaFoldDB" id="A0A7C8IBJ4"/>
<evidence type="ECO:0000313" key="3">
    <source>
        <dbReference type="Proteomes" id="UP000481861"/>
    </source>
</evidence>
<evidence type="ECO:0008006" key="4">
    <source>
        <dbReference type="Google" id="ProtNLM"/>
    </source>
</evidence>